<dbReference type="GO" id="GO:0006779">
    <property type="term" value="P:porphyrin-containing compound biosynthetic process"/>
    <property type="evidence" value="ECO:0007669"/>
    <property type="project" value="InterPro"/>
</dbReference>
<dbReference type="InterPro" id="IPR000257">
    <property type="entry name" value="Uroporphyrinogen_deCOase"/>
</dbReference>
<organism evidence="2 3">
    <name type="scientific">Limnochorda pilosa</name>
    <dbReference type="NCBI Taxonomy" id="1555112"/>
    <lineage>
        <taxon>Bacteria</taxon>
        <taxon>Bacillati</taxon>
        <taxon>Bacillota</taxon>
        <taxon>Limnochordia</taxon>
        <taxon>Limnochordales</taxon>
        <taxon>Limnochordaceae</taxon>
        <taxon>Limnochorda</taxon>
    </lineage>
</organism>
<proteinExistence type="predicted"/>
<dbReference type="STRING" id="1555112.LIP_0726"/>
<protein>
    <recommendedName>
        <fullName evidence="1">Uroporphyrinogen decarboxylase (URO-D) domain-containing protein</fullName>
    </recommendedName>
</protein>
<dbReference type="AlphaFoldDB" id="A0A0K2SHJ8"/>
<dbReference type="EMBL" id="AP014924">
    <property type="protein sequence ID" value="BAS26583.1"/>
    <property type="molecule type" value="Genomic_DNA"/>
</dbReference>
<keyword evidence="3" id="KW-1185">Reference proteome</keyword>
<reference evidence="3" key="2">
    <citation type="journal article" date="2016" name="Int. J. Syst. Evol. Microbiol.">
        <title>Complete genome sequence and cell structure of Limnochorda pilosa, a Gram-negative spore-former within the phylum Firmicutes.</title>
        <authorList>
            <person name="Watanabe M."/>
            <person name="Kojima H."/>
            <person name="Fukui M."/>
        </authorList>
    </citation>
    <scope>NUCLEOTIDE SEQUENCE [LARGE SCALE GENOMIC DNA]</scope>
    <source>
        <strain evidence="3">HC45</strain>
    </source>
</reference>
<dbReference type="RefSeq" id="WP_068134365.1">
    <property type="nucleotide sequence ID" value="NZ_AP014924.1"/>
</dbReference>
<reference evidence="3" key="1">
    <citation type="submission" date="2015-07" db="EMBL/GenBank/DDBJ databases">
        <title>Complete genome sequence and phylogenetic analysis of Limnochorda pilosa.</title>
        <authorList>
            <person name="Watanabe M."/>
            <person name="Kojima H."/>
            <person name="Fukui M."/>
        </authorList>
    </citation>
    <scope>NUCLEOTIDE SEQUENCE [LARGE SCALE GENOMIC DNA]</scope>
    <source>
        <strain evidence="3">HC45</strain>
    </source>
</reference>
<dbReference type="KEGG" id="lpil:LIP_0726"/>
<dbReference type="Pfam" id="PF01208">
    <property type="entry name" value="URO-D"/>
    <property type="match status" value="1"/>
</dbReference>
<dbReference type="SUPFAM" id="SSF51726">
    <property type="entry name" value="UROD/MetE-like"/>
    <property type="match status" value="1"/>
</dbReference>
<dbReference type="PANTHER" id="PTHR47099:SF1">
    <property type="entry name" value="METHYLCOBAMIDE:COM METHYLTRANSFERASE MTBA"/>
    <property type="match status" value="1"/>
</dbReference>
<dbReference type="InterPro" id="IPR052024">
    <property type="entry name" value="Methanogen_methyltrans"/>
</dbReference>
<dbReference type="PANTHER" id="PTHR47099">
    <property type="entry name" value="METHYLCOBAMIDE:COM METHYLTRANSFERASE MTBA"/>
    <property type="match status" value="1"/>
</dbReference>
<dbReference type="Gene3D" id="3.20.20.210">
    <property type="match status" value="1"/>
</dbReference>
<dbReference type="Proteomes" id="UP000065807">
    <property type="component" value="Chromosome"/>
</dbReference>
<dbReference type="GO" id="GO:0004853">
    <property type="term" value="F:uroporphyrinogen decarboxylase activity"/>
    <property type="evidence" value="ECO:0007669"/>
    <property type="project" value="InterPro"/>
</dbReference>
<name>A0A0K2SHJ8_LIMPI</name>
<evidence type="ECO:0000259" key="1">
    <source>
        <dbReference type="Pfam" id="PF01208"/>
    </source>
</evidence>
<evidence type="ECO:0000313" key="3">
    <source>
        <dbReference type="Proteomes" id="UP000065807"/>
    </source>
</evidence>
<gene>
    <name evidence="2" type="ORF">LIP_0726</name>
</gene>
<feature type="domain" description="Uroporphyrinogen decarboxylase (URO-D)" evidence="1">
    <location>
        <begin position="68"/>
        <end position="304"/>
    </location>
</feature>
<dbReference type="InterPro" id="IPR038071">
    <property type="entry name" value="UROD/MetE-like_sf"/>
</dbReference>
<evidence type="ECO:0000313" key="2">
    <source>
        <dbReference type="EMBL" id="BAS26583.1"/>
    </source>
</evidence>
<sequence length="308" mass="34189">MNGRDRVLAAVEGRPVDRPPFSVWYHFASQHRPPANLAEQELAFFDVYRPDLLKVMNDYRPPLPGGIQEVRRPEEWAALEPLTPEAPTFRSQIEALRIIREAVGHRAVIVDTVFSPWATAGRMLGEQGLERLRQAPEALRQGLAALAESLARYVGALLEEGIDGIFFATRGASTAELTGDDFERLVRPYDLQVLEAARPARLNVLHVHGTELDIHRVLDYPAHVVNWSHHHTPPTLAEARSLTDRCLMGGIDEQAIGSLTPPEVARQVRAALEEAGRERFIVGPGCAVPTETPPDRLLAAREAADWAR</sequence>
<dbReference type="OrthoDB" id="7375127at2"/>
<accession>A0A0K2SHJ8</accession>